<keyword evidence="1" id="KW-0472">Membrane</keyword>
<dbReference type="Pfam" id="PF13858">
    <property type="entry name" value="DUF4199"/>
    <property type="match status" value="1"/>
</dbReference>
<evidence type="ECO:0008006" key="4">
    <source>
        <dbReference type="Google" id="ProtNLM"/>
    </source>
</evidence>
<dbReference type="Proteomes" id="UP000229433">
    <property type="component" value="Unassembled WGS sequence"/>
</dbReference>
<feature type="transmembrane region" description="Helical" evidence="1">
    <location>
        <begin position="12"/>
        <end position="33"/>
    </location>
</feature>
<proteinExistence type="predicted"/>
<keyword evidence="1" id="KW-0812">Transmembrane</keyword>
<evidence type="ECO:0000256" key="1">
    <source>
        <dbReference type="SAM" id="Phobius"/>
    </source>
</evidence>
<feature type="transmembrane region" description="Helical" evidence="1">
    <location>
        <begin position="39"/>
        <end position="57"/>
    </location>
</feature>
<organism evidence="2 3">
    <name type="scientific">Leeuwenhoekiella nanhaiensis</name>
    <dbReference type="NCBI Taxonomy" id="1655491"/>
    <lineage>
        <taxon>Bacteria</taxon>
        <taxon>Pseudomonadati</taxon>
        <taxon>Bacteroidota</taxon>
        <taxon>Flavobacteriia</taxon>
        <taxon>Flavobacteriales</taxon>
        <taxon>Flavobacteriaceae</taxon>
        <taxon>Leeuwenhoekiella</taxon>
    </lineage>
</organism>
<accession>A0A2G1VQC5</accession>
<protein>
    <recommendedName>
        <fullName evidence="4">DUF4199 domain-containing protein</fullName>
    </recommendedName>
</protein>
<sequence length="176" mass="19212">MEAQKPSTGQIALTYGALLGFLSIALAVVLYVTNSLLDQNWITALVGFLIMLGVIVYGQQVFKKANGGFMELKDALKVGLGIALIGGILGAVYNYIFLTVIEPDFINLIIEKQREAMIESQPNMTEAQMNQALELAGKFARPWVQSSIQIIGGIFFGFIISLISGLILKKSNPHQY</sequence>
<keyword evidence="3" id="KW-1185">Reference proteome</keyword>
<dbReference type="EMBL" id="NQXA01000010">
    <property type="protein sequence ID" value="PHQ28965.1"/>
    <property type="molecule type" value="Genomic_DNA"/>
</dbReference>
<comment type="caution">
    <text evidence="2">The sequence shown here is derived from an EMBL/GenBank/DDBJ whole genome shotgun (WGS) entry which is preliminary data.</text>
</comment>
<feature type="transmembrane region" description="Helical" evidence="1">
    <location>
        <begin position="78"/>
        <end position="98"/>
    </location>
</feature>
<keyword evidence="1" id="KW-1133">Transmembrane helix</keyword>
<gene>
    <name evidence="2" type="ORF">CJ305_12295</name>
</gene>
<dbReference type="InterPro" id="IPR025250">
    <property type="entry name" value="DUF4199"/>
</dbReference>
<reference evidence="2 3" key="1">
    <citation type="submission" date="2017-08" db="EMBL/GenBank/DDBJ databases">
        <title>The whole genome shortgun sequences of strain Leeuwenhoekiella nanhaiensis G18 from the South China Sea.</title>
        <authorList>
            <person name="Liu Q."/>
        </authorList>
    </citation>
    <scope>NUCLEOTIDE SEQUENCE [LARGE SCALE GENOMIC DNA]</scope>
    <source>
        <strain evidence="2 3">G18</strain>
    </source>
</reference>
<dbReference type="RefSeq" id="WP_099646580.1">
    <property type="nucleotide sequence ID" value="NZ_KZ319292.1"/>
</dbReference>
<dbReference type="OrthoDB" id="1122768at2"/>
<dbReference type="AlphaFoldDB" id="A0A2G1VQC5"/>
<name>A0A2G1VQC5_9FLAO</name>
<evidence type="ECO:0000313" key="3">
    <source>
        <dbReference type="Proteomes" id="UP000229433"/>
    </source>
</evidence>
<evidence type="ECO:0000313" key="2">
    <source>
        <dbReference type="EMBL" id="PHQ28965.1"/>
    </source>
</evidence>
<feature type="transmembrane region" description="Helical" evidence="1">
    <location>
        <begin position="148"/>
        <end position="168"/>
    </location>
</feature>